<dbReference type="PANTHER" id="PTHR41282:SF1">
    <property type="entry name" value="CONSERVED TRANSMEMBRANE PROTEIN-RELATED"/>
    <property type="match status" value="1"/>
</dbReference>
<feature type="transmembrane region" description="Helical" evidence="1">
    <location>
        <begin position="137"/>
        <end position="157"/>
    </location>
</feature>
<keyword evidence="1" id="KW-0472">Membrane</keyword>
<gene>
    <name evidence="2" type="ORF">AQJ11_42240</name>
</gene>
<accession>A0A101PQM4</accession>
<feature type="transmembrane region" description="Helical" evidence="1">
    <location>
        <begin position="269"/>
        <end position="291"/>
    </location>
</feature>
<sequence>MTPVEQRISLTSSNPILSRPQFGRRGGQKTAARDPRAGIAVVRDRIRAGNDWERADADEAAPLPVLVGDLLTMDGVLPRAAAALAVTALTAVLSWTLLPLAALGAAASYGVAAGAGLLAAALVVVQRRRNPPSASPALAFAALQGVFLGVFSTTASSHLSPGLFVQTVLGTMAASAALLLARALHWMRVNRRLYGVAGAALLALGLLGLADWILLPLMGADGLGLRPLGLGIVMGVVGVALGVSFLPLHFRQVENGITYGASRDQSWPAVFGLTLTLVWVYVETARLLTLFPGEELY</sequence>
<dbReference type="Proteomes" id="UP000053398">
    <property type="component" value="Unassembled WGS sequence"/>
</dbReference>
<organism evidence="2 3">
    <name type="scientific">Streptomyces corchorusii</name>
    <name type="common">Streptomyces chibaensis</name>
    <dbReference type="NCBI Taxonomy" id="1903"/>
    <lineage>
        <taxon>Bacteria</taxon>
        <taxon>Bacillati</taxon>
        <taxon>Actinomycetota</taxon>
        <taxon>Actinomycetes</taxon>
        <taxon>Kitasatosporales</taxon>
        <taxon>Streptomycetaceae</taxon>
        <taxon>Streptomyces</taxon>
    </lineage>
</organism>
<reference evidence="2 3" key="1">
    <citation type="submission" date="2015-10" db="EMBL/GenBank/DDBJ databases">
        <title>Draft genome sequence of Streptomyces corchorusii DSM 40340, type strain for the species Streptomyces corchorusii.</title>
        <authorList>
            <person name="Ruckert C."/>
            <person name="Winkler A."/>
            <person name="Kalinowski J."/>
            <person name="Kampfer P."/>
            <person name="Glaeser S."/>
        </authorList>
    </citation>
    <scope>NUCLEOTIDE SEQUENCE [LARGE SCALE GENOMIC DNA]</scope>
    <source>
        <strain evidence="2 3">DSM 40340</strain>
    </source>
</reference>
<evidence type="ECO:0000313" key="3">
    <source>
        <dbReference type="Proteomes" id="UP000053398"/>
    </source>
</evidence>
<feature type="transmembrane region" description="Helical" evidence="1">
    <location>
        <begin position="227"/>
        <end position="248"/>
    </location>
</feature>
<feature type="transmembrane region" description="Helical" evidence="1">
    <location>
        <begin position="80"/>
        <end position="100"/>
    </location>
</feature>
<dbReference type="EMBL" id="LMWP01000068">
    <property type="protein sequence ID" value="KUN15891.1"/>
    <property type="molecule type" value="Genomic_DNA"/>
</dbReference>
<dbReference type="PANTHER" id="PTHR41282">
    <property type="entry name" value="CONSERVED TRANSMEMBRANE PROTEIN-RELATED"/>
    <property type="match status" value="1"/>
</dbReference>
<feature type="transmembrane region" description="Helical" evidence="1">
    <location>
        <begin position="106"/>
        <end position="125"/>
    </location>
</feature>
<dbReference type="Pfam" id="PF12811">
    <property type="entry name" value="BaxI_1"/>
    <property type="match status" value="1"/>
</dbReference>
<protein>
    <recommendedName>
        <fullName evidence="4">Integral membrane protein</fullName>
    </recommendedName>
</protein>
<feature type="transmembrane region" description="Helical" evidence="1">
    <location>
        <begin position="163"/>
        <end position="181"/>
    </location>
</feature>
<proteinExistence type="predicted"/>
<keyword evidence="1" id="KW-0812">Transmembrane</keyword>
<dbReference type="InterPro" id="IPR010539">
    <property type="entry name" value="BaxI_1-like"/>
</dbReference>
<dbReference type="RefSeq" id="WP_059266996.1">
    <property type="nucleotide sequence ID" value="NZ_KQ948378.1"/>
</dbReference>
<dbReference type="AlphaFoldDB" id="A0A101PQM4"/>
<name>A0A101PQM4_STRCK</name>
<keyword evidence="3" id="KW-1185">Reference proteome</keyword>
<comment type="caution">
    <text evidence="2">The sequence shown here is derived from an EMBL/GenBank/DDBJ whole genome shotgun (WGS) entry which is preliminary data.</text>
</comment>
<evidence type="ECO:0000313" key="2">
    <source>
        <dbReference type="EMBL" id="KUN15891.1"/>
    </source>
</evidence>
<feature type="transmembrane region" description="Helical" evidence="1">
    <location>
        <begin position="193"/>
        <end position="215"/>
    </location>
</feature>
<keyword evidence="1" id="KW-1133">Transmembrane helix</keyword>
<evidence type="ECO:0008006" key="4">
    <source>
        <dbReference type="Google" id="ProtNLM"/>
    </source>
</evidence>
<evidence type="ECO:0000256" key="1">
    <source>
        <dbReference type="SAM" id="Phobius"/>
    </source>
</evidence>